<organism evidence="3 4">
    <name type="scientific">Lentzea guizhouensis</name>
    <dbReference type="NCBI Taxonomy" id="1586287"/>
    <lineage>
        <taxon>Bacteria</taxon>
        <taxon>Bacillati</taxon>
        <taxon>Actinomycetota</taxon>
        <taxon>Actinomycetes</taxon>
        <taxon>Pseudonocardiales</taxon>
        <taxon>Pseudonocardiaceae</taxon>
        <taxon>Lentzea</taxon>
    </lineage>
</organism>
<dbReference type="Pfam" id="PF24883">
    <property type="entry name" value="NPHP3_N"/>
    <property type="match status" value="1"/>
</dbReference>
<dbReference type="InterPro" id="IPR056884">
    <property type="entry name" value="NPHP3-like_N"/>
</dbReference>
<feature type="domain" description="Nephrocystin 3-like N-terminal" evidence="2">
    <location>
        <begin position="68"/>
        <end position="175"/>
    </location>
</feature>
<evidence type="ECO:0000313" key="3">
    <source>
        <dbReference type="EMBL" id="ANZ42144.1"/>
    </source>
</evidence>
<keyword evidence="4" id="KW-1185">Reference proteome</keyword>
<accession>A0A1B2HWP2</accession>
<dbReference type="Gene3D" id="1.25.40.10">
    <property type="entry name" value="Tetratricopeptide repeat domain"/>
    <property type="match status" value="5"/>
</dbReference>
<reference evidence="3 4" key="1">
    <citation type="submission" date="2016-07" db="EMBL/GenBank/DDBJ databases">
        <title>Complete genome sequence of the Lentzea guizhouensis DHS C013.</title>
        <authorList>
            <person name="Cao C."/>
        </authorList>
    </citation>
    <scope>NUCLEOTIDE SEQUENCE [LARGE SCALE GENOMIC DNA]</scope>
    <source>
        <strain evidence="3 4">DHS C013</strain>
    </source>
</reference>
<dbReference type="STRING" id="1586287.BBK82_45645"/>
<sequence length="1284" mass="135934">MPEPEVRNESSGDAHIVIQARDIHGDINLVTGTPVRTRYREQVRRIAPPSLLDRSAELAELAAFCATGSSTYSWWRAPAWSGKSALMSTFVLNAPPGVRVVSFFVTARWSSQNDRAAFIDNVTEQLLALLGESLPPLLTESTRETHLLGLLEDTATACQSRGERLVLLVDGLDEDRGVHPGPDSHSIAALLPASPPAGLRVVVAGRPNPPIPADVPQDHPLRDPAIIRSLAPSPAAQAIRVEMERELKNLLHASPAEQDLLGLVAVAGGGLSAADLTSLTGLSPYQVADSLRTVTGRSFSERDGHFQPGRVYVLGHEELQATALEMLGQARLTGYRNRLHAWADEHRAQGWPATTPEYLLRGYYALLSANDDITRMVSCATDPARHERLLAAAGGDAAALAEITTAFDVIASNAHPDLTTLARLAVHRDHLTERNRGIPAGLPAVWAVLGHVNRAEAVARSIQDPGTRIAALAAVATAVAEAGDHDRADALLDQAVDVHHAGNQSAWASAALVDALADRGDLRRAEPIARSIRDPRFHATALVRVAALAGDRTAELVVLAEADAFAVFDAHERDGMLTSVATAAAHIGQLSRAEAVARNVSHSYRQMLTLLTVATAAAEAGETALAETIVRGIPRSVLRMGPLTPQFLDLVTAIARGDNDLGRATGIVRSFLHSSEQIPALVSAVAATGDIDRAERIAATGTDPEERNRALAALIRPVAVAGDLDRAERIADTITEPELRRRTVVTAVALAGHADLDDVEAALDGTLEPVHLTRVLATVARTAAQLGRATLADEFLDRAETSALTVAAEQRAEAFARVAHAAAFTGDPIRATTLLDRAESMARSIIRPGEHLGALLASTAGAATRAGDLDRATAVARTIGRRSTRVQALTAIAEKAAEKGDLDRAVDITSLLDRLRGRALPKTLLHLLHYGLAEIRFHLDERAKALHAVVTAAARAGALSDAETIARTLGDTSAENWLLLTITEIAARNRKVDSAEVIARLMSGRGLQRVWALALAASAAASNGDRTRAGILFDHAESTIRDMHDSDAKLSMTAKVAELAAGCGDVHRAQRIADQIAPITAIMTSASPIELADHGLAGSVLANAGHRYPSARVMAALAKAAAGAGDIDRAAWYLDRAKRIAATAPDPLERVFAQAWTAATAAEIGDLPSANALLDRAEGGARSLAGPGDQEQALWAVAEVVSDRGDLDRAEGVLGKIIDPNRRARALLRFAADPARRRASTVAKALQLGHWTQAAELLTEMEPDALAALTEELEKIRAAGSRTA</sequence>
<dbReference type="RefSeq" id="WP_065920478.1">
    <property type="nucleotide sequence ID" value="NZ_CP016793.1"/>
</dbReference>
<dbReference type="Proteomes" id="UP000093053">
    <property type="component" value="Chromosome"/>
</dbReference>
<dbReference type="EMBL" id="CP016793">
    <property type="protein sequence ID" value="ANZ42144.1"/>
    <property type="molecule type" value="Genomic_DNA"/>
</dbReference>
<keyword evidence="1" id="KW-0677">Repeat</keyword>
<dbReference type="InterPro" id="IPR011990">
    <property type="entry name" value="TPR-like_helical_dom_sf"/>
</dbReference>
<evidence type="ECO:0000313" key="4">
    <source>
        <dbReference type="Proteomes" id="UP000093053"/>
    </source>
</evidence>
<evidence type="ECO:0000256" key="1">
    <source>
        <dbReference type="ARBA" id="ARBA00022737"/>
    </source>
</evidence>
<evidence type="ECO:0000259" key="2">
    <source>
        <dbReference type="Pfam" id="PF24883"/>
    </source>
</evidence>
<gene>
    <name evidence="3" type="ORF">BBK82_45645</name>
</gene>
<name>A0A1B2HWP2_9PSEU</name>
<protein>
    <recommendedName>
        <fullName evidence="2">Nephrocystin 3-like N-terminal domain-containing protein</fullName>
    </recommendedName>
</protein>
<dbReference type="KEGG" id="led:BBK82_45645"/>
<proteinExistence type="predicted"/>
<dbReference type="OrthoDB" id="3261206at2"/>